<dbReference type="OrthoDB" id="165382at2759"/>
<evidence type="ECO:0000256" key="4">
    <source>
        <dbReference type="ARBA" id="ARBA00022989"/>
    </source>
</evidence>
<feature type="transmembrane region" description="Helical" evidence="7">
    <location>
        <begin position="221"/>
        <end position="238"/>
    </location>
</feature>
<keyword evidence="7" id="KW-0813">Transport</keyword>
<dbReference type="GO" id="GO:0005886">
    <property type="term" value="C:plasma membrane"/>
    <property type="evidence" value="ECO:0007669"/>
    <property type="project" value="UniProtKB-SubCell"/>
</dbReference>
<keyword evidence="7" id="KW-0460">Magnesium</keyword>
<comment type="similarity">
    <text evidence="2 7">Belongs to the NIPA (TC 2.A.7) family.</text>
</comment>
<protein>
    <recommendedName>
        <fullName evidence="7">Probable magnesium transporter</fullName>
    </recommendedName>
</protein>
<evidence type="ECO:0000313" key="10">
    <source>
        <dbReference type="Proteomes" id="UP000232323"/>
    </source>
</evidence>
<dbReference type="PANTHER" id="PTHR12570:SF9">
    <property type="entry name" value="MAGNESIUM TRANSPORTER NIPA8-RELATED"/>
    <property type="match status" value="1"/>
</dbReference>
<accession>A0A250X4V1</accession>
<feature type="transmembrane region" description="Helical" evidence="7">
    <location>
        <begin position="142"/>
        <end position="164"/>
    </location>
</feature>
<evidence type="ECO:0000256" key="3">
    <source>
        <dbReference type="ARBA" id="ARBA00022692"/>
    </source>
</evidence>
<comment type="function">
    <text evidence="6 7">Acts as a Mg(2+) transporter. Can also transport other divalent cations such as Fe(2+), Sr(2+), Ba(2+), Mn(2+) and Co(2+) but to a much less extent than Mg(2+).</text>
</comment>
<keyword evidence="10" id="KW-1185">Reference proteome</keyword>
<evidence type="ECO:0000256" key="2">
    <source>
        <dbReference type="ARBA" id="ARBA00007001"/>
    </source>
</evidence>
<feature type="transmembrane region" description="Helical" evidence="7">
    <location>
        <begin position="103"/>
        <end position="122"/>
    </location>
</feature>
<dbReference type="EMBL" id="BEGY01000029">
    <property type="protein sequence ID" value="GAX78098.1"/>
    <property type="molecule type" value="Genomic_DNA"/>
</dbReference>
<keyword evidence="7" id="KW-0967">Endosome</keyword>
<evidence type="ECO:0000256" key="8">
    <source>
        <dbReference type="SAM" id="MobiDB-lite"/>
    </source>
</evidence>
<dbReference type="SUPFAM" id="SSF103481">
    <property type="entry name" value="Multidrug resistance efflux transporter EmrE"/>
    <property type="match status" value="1"/>
</dbReference>
<feature type="region of interest" description="Disordered" evidence="8">
    <location>
        <begin position="656"/>
        <end position="688"/>
    </location>
</feature>
<reference evidence="9 10" key="1">
    <citation type="submission" date="2017-08" db="EMBL/GenBank/DDBJ databases">
        <title>Acidophilic green algal genome provides insights into adaptation to an acidic environment.</title>
        <authorList>
            <person name="Hirooka S."/>
            <person name="Hirose Y."/>
            <person name="Kanesaki Y."/>
            <person name="Higuchi S."/>
            <person name="Fujiwara T."/>
            <person name="Onuma R."/>
            <person name="Era A."/>
            <person name="Ohbayashi R."/>
            <person name="Uzuka A."/>
            <person name="Nozaki H."/>
            <person name="Yoshikawa H."/>
            <person name="Miyagishima S.Y."/>
        </authorList>
    </citation>
    <scope>NUCLEOTIDE SEQUENCE [LARGE SCALE GENOMIC DNA]</scope>
    <source>
        <strain evidence="9 10">NIES-2499</strain>
    </source>
</reference>
<comment type="caution">
    <text evidence="9">The sequence shown here is derived from an EMBL/GenBank/DDBJ whole genome shotgun (WGS) entry which is preliminary data.</text>
</comment>
<evidence type="ECO:0000256" key="5">
    <source>
        <dbReference type="ARBA" id="ARBA00023136"/>
    </source>
</evidence>
<sequence length="688" mass="73580">MVGWYVGAIINVTGSISINLGTNVMKLGHNQRAQMALPEEKKPPIMKNRYWQVGLVVFILGNIANFASFGFAAQSLLAALGSVQFVSNVVFASTVLKEKITRMVLIATACIIGGCLILVIFGDHSNATYEVEQLIDLYRQPVYISYLCVMGAFVAGGYALYVYGRKVEKIPGREQALVVQIMPVAYSVFAALLGTQSVLFSKSLSVLLRMTVQGDNQFNNWYTWVTLICFFISAGFWVTRLNKGLRMFPAMIIVPLLQICWTLFSIVSGLLYFEEYRSFNTLRACMFALGVTVVFVGVYLLTRSGQKKKGNIESNKQKEEDGTVSLLRLDDGGSSSGQGKEYCSGAMHKTIPMSDSAHVDDEYDHDPKQPSEANVTGATALTSISVPANTATPYPPKEKAAALLSSTMEVTADASGTPPCRTSHPPPYPGEIQEVVVLSSEHTTPGAAAAPSEGMLLLPPGSVVPSSPPMAVPGRALDKWIAELDDGNSMVGMMKKGFDEVGRRLKSDFFFLDDDAMGRLKQGRLNNLTLFSIPDVEDDEGSKVGGGGGAAAGAHMEMSVSANISQEATKGPASGASDASTSASGLDAAAVPGTSQFTSVRSRMVHAIEENLRLALDKVDHAVSSTVHVIGDVVVPGGRSNSFSGTLADPEERYKHYGVKNQRDSVVQGGDLEEGATSERTGLLSGSN</sequence>
<feature type="transmembrane region" description="Helical" evidence="7">
    <location>
        <begin position="50"/>
        <end position="71"/>
    </location>
</feature>
<feature type="compositionally biased region" description="Polar residues" evidence="8">
    <location>
        <begin position="678"/>
        <end position="688"/>
    </location>
</feature>
<dbReference type="GO" id="GO:0015095">
    <property type="term" value="F:magnesium ion transmembrane transporter activity"/>
    <property type="evidence" value="ECO:0007669"/>
    <property type="project" value="UniProtKB-UniRule"/>
</dbReference>
<comment type="subcellular location">
    <subcellularLocation>
        <location evidence="7">Cell membrane</location>
        <topology evidence="7">Multi-pass membrane protein</topology>
    </subcellularLocation>
    <subcellularLocation>
        <location evidence="7">Early endosome</location>
    </subcellularLocation>
    <subcellularLocation>
        <location evidence="1">Membrane</location>
        <topology evidence="1">Multi-pass membrane protein</topology>
    </subcellularLocation>
</comment>
<keyword evidence="3 7" id="KW-0812">Transmembrane</keyword>
<evidence type="ECO:0000313" key="9">
    <source>
        <dbReference type="EMBL" id="GAX78098.1"/>
    </source>
</evidence>
<dbReference type="Proteomes" id="UP000232323">
    <property type="component" value="Unassembled WGS sequence"/>
</dbReference>
<dbReference type="Pfam" id="PF05653">
    <property type="entry name" value="Mg_trans_NIPA"/>
    <property type="match status" value="1"/>
</dbReference>
<dbReference type="InterPro" id="IPR008521">
    <property type="entry name" value="Mg_trans_NIPA"/>
</dbReference>
<keyword evidence="7" id="KW-1003">Cell membrane</keyword>
<comment type="subunit">
    <text evidence="7">Homodimer.</text>
</comment>
<evidence type="ECO:0000256" key="6">
    <source>
        <dbReference type="ARBA" id="ARBA00025284"/>
    </source>
</evidence>
<gene>
    <name evidence="9" type="ORF">CEUSTIGMA_g5540.t1</name>
</gene>
<feature type="region of interest" description="Disordered" evidence="8">
    <location>
        <begin position="310"/>
        <end position="341"/>
    </location>
</feature>
<evidence type="ECO:0000256" key="7">
    <source>
        <dbReference type="RuleBase" id="RU363078"/>
    </source>
</evidence>
<dbReference type="InterPro" id="IPR037185">
    <property type="entry name" value="EmrE-like"/>
</dbReference>
<proteinExistence type="inferred from homology"/>
<name>A0A250X4V1_9CHLO</name>
<dbReference type="AlphaFoldDB" id="A0A250X4V1"/>
<feature type="transmembrane region" description="Helical" evidence="7">
    <location>
        <begin position="250"/>
        <end position="273"/>
    </location>
</feature>
<dbReference type="PANTHER" id="PTHR12570">
    <property type="match status" value="1"/>
</dbReference>
<comment type="caution">
    <text evidence="7">Lacks conserved residue(s) required for the propagation of feature annotation.</text>
</comment>
<feature type="transmembrane region" description="Helical" evidence="7">
    <location>
        <begin position="279"/>
        <end position="301"/>
    </location>
</feature>
<keyword evidence="4 7" id="KW-1133">Transmembrane helix</keyword>
<feature type="transmembrane region" description="Helical" evidence="7">
    <location>
        <begin position="176"/>
        <end position="201"/>
    </location>
</feature>
<evidence type="ECO:0000256" key="1">
    <source>
        <dbReference type="ARBA" id="ARBA00004141"/>
    </source>
</evidence>
<feature type="compositionally biased region" description="Low complexity" evidence="8">
    <location>
        <begin position="573"/>
        <end position="587"/>
    </location>
</feature>
<keyword evidence="5 7" id="KW-0472">Membrane</keyword>
<dbReference type="GO" id="GO:0005769">
    <property type="term" value="C:early endosome"/>
    <property type="evidence" value="ECO:0007669"/>
    <property type="project" value="UniProtKB-SubCell"/>
</dbReference>
<feature type="region of interest" description="Disordered" evidence="8">
    <location>
        <begin position="564"/>
        <end position="587"/>
    </location>
</feature>
<keyword evidence="7" id="KW-0406">Ion transport</keyword>
<organism evidence="9 10">
    <name type="scientific">Chlamydomonas eustigma</name>
    <dbReference type="NCBI Taxonomy" id="1157962"/>
    <lineage>
        <taxon>Eukaryota</taxon>
        <taxon>Viridiplantae</taxon>
        <taxon>Chlorophyta</taxon>
        <taxon>core chlorophytes</taxon>
        <taxon>Chlorophyceae</taxon>
        <taxon>CS clade</taxon>
        <taxon>Chlamydomonadales</taxon>
        <taxon>Chlamydomonadaceae</taxon>
        <taxon>Chlamydomonas</taxon>
    </lineage>
</organism>